<dbReference type="InterPro" id="IPR000608">
    <property type="entry name" value="UBC"/>
</dbReference>
<feature type="domain" description="UBC core" evidence="1">
    <location>
        <begin position="30"/>
        <end position="83"/>
    </location>
</feature>
<reference evidence="2" key="2">
    <citation type="journal article" date="2023" name="Int. J. Mol. Sci.">
        <title>De Novo Assembly and Annotation of 11 Diverse Shrub Willow (Salix) Genomes Reveals Novel Gene Organization in Sex-Linked Regions.</title>
        <authorList>
            <person name="Hyden B."/>
            <person name="Feng K."/>
            <person name="Yates T.B."/>
            <person name="Jawdy S."/>
            <person name="Cereghino C."/>
            <person name="Smart L.B."/>
            <person name="Muchero W."/>
        </authorList>
    </citation>
    <scope>NUCLEOTIDE SEQUENCE</scope>
    <source>
        <tissue evidence="2">Shoot tip</tissue>
    </source>
</reference>
<protein>
    <recommendedName>
        <fullName evidence="1">UBC core domain-containing protein</fullName>
    </recommendedName>
</protein>
<dbReference type="Gene3D" id="3.10.110.10">
    <property type="entry name" value="Ubiquitin Conjugating Enzyme"/>
    <property type="match status" value="1"/>
</dbReference>
<gene>
    <name evidence="2" type="ORF">OIU79_026624</name>
</gene>
<dbReference type="AlphaFoldDB" id="A0A9Q0VRX7"/>
<reference evidence="2" key="1">
    <citation type="submission" date="2022-11" db="EMBL/GenBank/DDBJ databases">
        <authorList>
            <person name="Hyden B.L."/>
            <person name="Feng K."/>
            <person name="Yates T."/>
            <person name="Jawdy S."/>
            <person name="Smart L.B."/>
            <person name="Muchero W."/>
        </authorList>
    </citation>
    <scope>NUCLEOTIDE SEQUENCE</scope>
    <source>
        <tissue evidence="2">Shoot tip</tissue>
    </source>
</reference>
<organism evidence="2 3">
    <name type="scientific">Salix purpurea</name>
    <name type="common">Purple osier willow</name>
    <dbReference type="NCBI Taxonomy" id="77065"/>
    <lineage>
        <taxon>Eukaryota</taxon>
        <taxon>Viridiplantae</taxon>
        <taxon>Streptophyta</taxon>
        <taxon>Embryophyta</taxon>
        <taxon>Tracheophyta</taxon>
        <taxon>Spermatophyta</taxon>
        <taxon>Magnoliopsida</taxon>
        <taxon>eudicotyledons</taxon>
        <taxon>Gunneridae</taxon>
        <taxon>Pentapetalae</taxon>
        <taxon>rosids</taxon>
        <taxon>fabids</taxon>
        <taxon>Malpighiales</taxon>
        <taxon>Salicaceae</taxon>
        <taxon>Saliceae</taxon>
        <taxon>Salix</taxon>
    </lineage>
</organism>
<dbReference type="EMBL" id="JAPFFK010000007">
    <property type="protein sequence ID" value="KAJ6753829.1"/>
    <property type="molecule type" value="Genomic_DNA"/>
</dbReference>
<dbReference type="InterPro" id="IPR016135">
    <property type="entry name" value="UBQ-conjugating_enzyme/RWD"/>
</dbReference>
<evidence type="ECO:0000313" key="3">
    <source>
        <dbReference type="Proteomes" id="UP001151532"/>
    </source>
</evidence>
<keyword evidence="3" id="KW-1185">Reference proteome</keyword>
<sequence>MIKLFKVKERQRELAENANGKYRLNRTRIKLAHSAFPNSKDDLMNFEVTIRPDEGYYLGGTFVFSFQISSIYPHEAPKIALSAKEIDVAEWKGDILAVGVTEKDMTKDDSKSQWFLEFQVMVPKESASLALGSLLQTHTLFAILARRLQLLQRMLKLVMLA</sequence>
<dbReference type="OrthoDB" id="10249039at2759"/>
<dbReference type="Pfam" id="PF00179">
    <property type="entry name" value="UQ_con"/>
    <property type="match status" value="1"/>
</dbReference>
<evidence type="ECO:0000259" key="1">
    <source>
        <dbReference type="Pfam" id="PF00179"/>
    </source>
</evidence>
<evidence type="ECO:0000313" key="2">
    <source>
        <dbReference type="EMBL" id="KAJ6753829.1"/>
    </source>
</evidence>
<dbReference type="SUPFAM" id="SSF54495">
    <property type="entry name" value="UBC-like"/>
    <property type="match status" value="1"/>
</dbReference>
<comment type="caution">
    <text evidence="2">The sequence shown here is derived from an EMBL/GenBank/DDBJ whole genome shotgun (WGS) entry which is preliminary data.</text>
</comment>
<accession>A0A9Q0VRX7</accession>
<dbReference type="Proteomes" id="UP001151532">
    <property type="component" value="Chromosome 16"/>
</dbReference>
<name>A0A9Q0VRX7_SALPP</name>
<proteinExistence type="predicted"/>